<dbReference type="PANTHER" id="PTHR43297:SF14">
    <property type="entry name" value="ATPASE AAA-TYPE CORE DOMAIN-CONTAINING PROTEIN"/>
    <property type="match status" value="1"/>
</dbReference>
<evidence type="ECO:0000256" key="5">
    <source>
        <dbReference type="ARBA" id="ARBA00022967"/>
    </source>
</evidence>
<keyword evidence="5" id="KW-1278">Translocase</keyword>
<keyword evidence="6" id="KW-0472">Membrane</keyword>
<dbReference type="GO" id="GO:0016020">
    <property type="term" value="C:membrane"/>
    <property type="evidence" value="ECO:0007669"/>
    <property type="project" value="UniProtKB-SubCell"/>
</dbReference>
<dbReference type="GO" id="GO:0005524">
    <property type="term" value="F:ATP binding"/>
    <property type="evidence" value="ECO:0007669"/>
    <property type="project" value="UniProtKB-KW"/>
</dbReference>
<evidence type="ECO:0000313" key="8">
    <source>
        <dbReference type="EMBL" id="PLK17734.1"/>
    </source>
</evidence>
<dbReference type="Gene3D" id="3.40.50.300">
    <property type="entry name" value="P-loop containing nucleotide triphosphate hydrolases"/>
    <property type="match status" value="1"/>
</dbReference>
<gene>
    <name evidence="8" type="ORF">CYV19_18905</name>
</gene>
<keyword evidence="2" id="KW-0813">Transport</keyword>
<feature type="domain" description="ABC transporter" evidence="7">
    <location>
        <begin position="26"/>
        <end position="79"/>
    </location>
</feature>
<organism evidence="8 9">
    <name type="scientific">Natronobacterium gregoryi (strain ATCC 43098 / DSM 3393 / CCM 3738 / CIP 104747 / IAM 13177 / JCM 8860 / NBRC 102187 / NCIMB 2189 / SP2)</name>
    <dbReference type="NCBI Taxonomy" id="797304"/>
    <lineage>
        <taxon>Archaea</taxon>
        <taxon>Methanobacteriati</taxon>
        <taxon>Methanobacteriota</taxon>
        <taxon>Stenosarchaea group</taxon>
        <taxon>Halobacteria</taxon>
        <taxon>Halobacteriales</taxon>
        <taxon>Natrialbaceae</taxon>
        <taxon>Natronobacterium</taxon>
    </lineage>
</organism>
<dbReference type="InterPro" id="IPR027417">
    <property type="entry name" value="P-loop_NTPase"/>
</dbReference>
<proteinExistence type="predicted"/>
<dbReference type="InterPro" id="IPR050388">
    <property type="entry name" value="ABC_Ni/Peptide_Import"/>
</dbReference>
<evidence type="ECO:0000256" key="4">
    <source>
        <dbReference type="ARBA" id="ARBA00022519"/>
    </source>
</evidence>
<dbReference type="InterPro" id="IPR003439">
    <property type="entry name" value="ABC_transporter-like_ATP-bd"/>
</dbReference>
<evidence type="ECO:0000313" key="9">
    <source>
        <dbReference type="Proteomes" id="UP000234484"/>
    </source>
</evidence>
<dbReference type="RefSeq" id="WP_143707680.1">
    <property type="nucleotide sequence ID" value="NZ_PKKI01000119.1"/>
</dbReference>
<evidence type="ECO:0000256" key="6">
    <source>
        <dbReference type="ARBA" id="ARBA00023136"/>
    </source>
</evidence>
<dbReference type="Pfam" id="PF00005">
    <property type="entry name" value="ABC_tran"/>
    <property type="match status" value="1"/>
</dbReference>
<feature type="non-terminal residue" evidence="8">
    <location>
        <position position="119"/>
    </location>
</feature>
<comment type="caution">
    <text evidence="8">The sequence shown here is derived from an EMBL/GenBank/DDBJ whole genome shotgun (WGS) entry which is preliminary data.</text>
</comment>
<dbReference type="SUPFAM" id="SSF52540">
    <property type="entry name" value="P-loop containing nucleoside triphosphate hydrolases"/>
    <property type="match status" value="1"/>
</dbReference>
<dbReference type="EMBL" id="PKKI01000119">
    <property type="protein sequence ID" value="PLK17734.1"/>
    <property type="molecule type" value="Genomic_DNA"/>
</dbReference>
<keyword evidence="8" id="KW-0067">ATP-binding</keyword>
<keyword evidence="4" id="KW-0997">Cell inner membrane</keyword>
<evidence type="ECO:0000256" key="1">
    <source>
        <dbReference type="ARBA" id="ARBA00004370"/>
    </source>
</evidence>
<evidence type="ECO:0000256" key="2">
    <source>
        <dbReference type="ARBA" id="ARBA00022448"/>
    </source>
</evidence>
<sequence>MSNEILRINGLSTRFFTEQGQVNAVEDLDLTIERGDVVGIVGESGSGKSVTARSIVDLIESPGQITDGEIWFDDPELAATVEDDQPDAVDGDFVDLRRLPDETRRSLRGTTFSMIFQDP</sequence>
<protein>
    <submittedName>
        <fullName evidence="8">ABC transporter ATP-binding protein</fullName>
    </submittedName>
</protein>
<dbReference type="Proteomes" id="UP000234484">
    <property type="component" value="Unassembled WGS sequence"/>
</dbReference>
<evidence type="ECO:0000256" key="3">
    <source>
        <dbReference type="ARBA" id="ARBA00022475"/>
    </source>
</evidence>
<accession>A0A2J4J9V1</accession>
<dbReference type="GO" id="GO:0016887">
    <property type="term" value="F:ATP hydrolysis activity"/>
    <property type="evidence" value="ECO:0007669"/>
    <property type="project" value="InterPro"/>
</dbReference>
<dbReference type="AlphaFoldDB" id="A0A2J4J9V1"/>
<dbReference type="PANTHER" id="PTHR43297">
    <property type="entry name" value="OLIGOPEPTIDE TRANSPORT ATP-BINDING PROTEIN APPD"/>
    <property type="match status" value="1"/>
</dbReference>
<evidence type="ECO:0000259" key="7">
    <source>
        <dbReference type="Pfam" id="PF00005"/>
    </source>
</evidence>
<keyword evidence="3" id="KW-1003">Cell membrane</keyword>
<keyword evidence="8" id="KW-0547">Nucleotide-binding</keyword>
<reference evidence="8 9" key="1">
    <citation type="submission" date="2017-12" db="EMBL/GenBank/DDBJ databases">
        <title>The characterization of oligonucleotides binding to NgAgo.</title>
        <authorList>
            <person name="Jiang L."/>
            <person name="He B."/>
            <person name="Kang J."/>
            <person name="Yu M."/>
            <person name="Li N."/>
            <person name="Fang Y."/>
            <person name="Tang Z."/>
            <person name="Wu P."/>
            <person name="Yao P."/>
            <person name="Huang J."/>
        </authorList>
    </citation>
    <scope>NUCLEOTIDE SEQUENCE [LARGE SCALE GENOMIC DNA]</scope>
    <source>
        <strain evidence="8 9">SP2</strain>
        <tissue evidence="8">Freeze-dried powder thallus</tissue>
    </source>
</reference>
<comment type="subcellular location">
    <subcellularLocation>
        <location evidence="1">Membrane</location>
    </subcellularLocation>
</comment>
<name>A0A2J4J9V1_NATGS</name>